<keyword evidence="3" id="KW-1185">Reference proteome</keyword>
<dbReference type="STRING" id="1188229.GlitD10_0950"/>
<dbReference type="KEGG" id="glt:GlitD10_0950"/>
<accession>A0A1J0ABF7</accession>
<gene>
    <name evidence="2" type="ORF">GlitD10_0950</name>
</gene>
<dbReference type="InterPro" id="IPR025569">
    <property type="entry name" value="DUF4335"/>
</dbReference>
<organism evidence="2 3">
    <name type="scientific">Gloeomargarita lithophora Alchichica-D10</name>
    <dbReference type="NCBI Taxonomy" id="1188229"/>
    <lineage>
        <taxon>Bacteria</taxon>
        <taxon>Bacillati</taxon>
        <taxon>Cyanobacteriota</taxon>
        <taxon>Cyanophyceae</taxon>
        <taxon>Gloeomargaritales</taxon>
        <taxon>Gloeomargaritaceae</taxon>
        <taxon>Gloeomargarita</taxon>
    </lineage>
</organism>
<evidence type="ECO:0008006" key="4">
    <source>
        <dbReference type="Google" id="ProtNLM"/>
    </source>
</evidence>
<dbReference type="EMBL" id="CP017675">
    <property type="protein sequence ID" value="APB33268.1"/>
    <property type="molecule type" value="Genomic_DNA"/>
</dbReference>
<feature type="compositionally biased region" description="Pro residues" evidence="1">
    <location>
        <begin position="201"/>
        <end position="221"/>
    </location>
</feature>
<proteinExistence type="predicted"/>
<dbReference type="Pfam" id="PF14233">
    <property type="entry name" value="DUF4335"/>
    <property type="match status" value="1"/>
</dbReference>
<dbReference type="RefSeq" id="WP_071453877.1">
    <property type="nucleotide sequence ID" value="NZ_CP017675.1"/>
</dbReference>
<sequence length="312" mass="33896">MSTLVREYRLPHCTVILEGFTTQAGGALAVLIQMDCYLPGLEHPMRGGSELLEHLSRTVSEYVQNFLSHREPMPVHPAGPVALEPLSQHQHRLRVHPELLQEAREPVQLDLTTIQLFDLLEAFDQGMSDPQTLPDWTFDLVPRMPRSLKLSQQTVPAGVGLTTLAAAAVALALLPSPKIEPPPELRETPTATTAETQPTPAASPSPSPTPSPTITPTPTPSPTVALAPTDTSRLLIQVYEEINAVWNERITQDLSFRVGVNAQGKVVNFTPLGTATGEANLLPLEKLKQPGQAVAEFRVVFKESGALEVSPY</sequence>
<protein>
    <recommendedName>
        <fullName evidence="4">DUF4335 domain-containing protein</fullName>
    </recommendedName>
</protein>
<evidence type="ECO:0000313" key="3">
    <source>
        <dbReference type="Proteomes" id="UP000180235"/>
    </source>
</evidence>
<feature type="compositionally biased region" description="Low complexity" evidence="1">
    <location>
        <begin position="188"/>
        <end position="200"/>
    </location>
</feature>
<evidence type="ECO:0000313" key="2">
    <source>
        <dbReference type="EMBL" id="APB33268.1"/>
    </source>
</evidence>
<dbReference type="AlphaFoldDB" id="A0A1J0ABF7"/>
<name>A0A1J0ABF7_9CYAN</name>
<dbReference type="Proteomes" id="UP000180235">
    <property type="component" value="Chromosome"/>
</dbReference>
<reference evidence="2 3" key="1">
    <citation type="submission" date="2016-10" db="EMBL/GenBank/DDBJ databases">
        <title>Description of Gloeomargarita lithophora gen. nov., sp. nov., a thylakoid-bearing basal-branching cyanobacterium with intracellular carbonates, and proposal for Gloeomargaritales ord. nov.</title>
        <authorList>
            <person name="Moreira D."/>
            <person name="Tavera R."/>
            <person name="Benzerara K."/>
            <person name="Skouri-Panet F."/>
            <person name="Couradeau E."/>
            <person name="Gerard E."/>
            <person name="Loussert C."/>
            <person name="Novelo E."/>
            <person name="Zivanovic Y."/>
            <person name="Lopez-Garcia P."/>
        </authorList>
    </citation>
    <scope>NUCLEOTIDE SEQUENCE [LARGE SCALE GENOMIC DNA]</scope>
    <source>
        <strain evidence="2 3">D10</strain>
    </source>
</reference>
<evidence type="ECO:0000256" key="1">
    <source>
        <dbReference type="SAM" id="MobiDB-lite"/>
    </source>
</evidence>
<feature type="region of interest" description="Disordered" evidence="1">
    <location>
        <begin position="177"/>
        <end position="223"/>
    </location>
</feature>